<feature type="domain" description="Cupin type-2" evidence="1">
    <location>
        <begin position="31"/>
        <end position="93"/>
    </location>
</feature>
<dbReference type="Pfam" id="PF07883">
    <property type="entry name" value="Cupin_2"/>
    <property type="match status" value="1"/>
</dbReference>
<organism evidence="2 3">
    <name type="scientific">Sorangium cellulosum</name>
    <name type="common">Polyangium cellulosum</name>
    <dbReference type="NCBI Taxonomy" id="56"/>
    <lineage>
        <taxon>Bacteria</taxon>
        <taxon>Pseudomonadati</taxon>
        <taxon>Myxococcota</taxon>
        <taxon>Polyangia</taxon>
        <taxon>Polyangiales</taxon>
        <taxon>Polyangiaceae</taxon>
        <taxon>Sorangium</taxon>
    </lineage>
</organism>
<reference evidence="2 3" key="1">
    <citation type="submission" date="2014-02" db="EMBL/GenBank/DDBJ databases">
        <title>The small core and large imbalanced accessory genome model reveals a collaborative survival strategy of Sorangium cellulosum strains in nature.</title>
        <authorList>
            <person name="Han K."/>
            <person name="Peng R."/>
            <person name="Blom J."/>
            <person name="Li Y.-Z."/>
        </authorList>
    </citation>
    <scope>NUCLEOTIDE SEQUENCE [LARGE SCALE GENOMIC DNA]</scope>
    <source>
        <strain evidence="2 3">So0157-18</strain>
    </source>
</reference>
<gene>
    <name evidence="2" type="ORF">BE04_34550</name>
</gene>
<dbReference type="InterPro" id="IPR011051">
    <property type="entry name" value="RmlC_Cupin_sf"/>
</dbReference>
<dbReference type="Gene3D" id="2.60.120.10">
    <property type="entry name" value="Jelly Rolls"/>
    <property type="match status" value="1"/>
</dbReference>
<dbReference type="InterPro" id="IPR014710">
    <property type="entry name" value="RmlC-like_jellyroll"/>
</dbReference>
<evidence type="ECO:0000313" key="2">
    <source>
        <dbReference type="EMBL" id="KYF51442.1"/>
    </source>
</evidence>
<sequence>MSTEKAESTNHRQIGRETVVQREGLEVLRLVVPAGSVVPEHHAAVDVVVVVVGGSGVFTVAGEPRRIGRGDVIDMAPAVRHAIAAEEDLTLVVVRARLAS</sequence>
<dbReference type="AlphaFoldDB" id="A0A150P6X4"/>
<dbReference type="SUPFAM" id="SSF51182">
    <property type="entry name" value="RmlC-like cupins"/>
    <property type="match status" value="1"/>
</dbReference>
<accession>A0A150P6X4</accession>
<evidence type="ECO:0000313" key="3">
    <source>
        <dbReference type="Proteomes" id="UP000075604"/>
    </source>
</evidence>
<protein>
    <recommendedName>
        <fullName evidence="1">Cupin type-2 domain-containing protein</fullName>
    </recommendedName>
</protein>
<proteinExistence type="predicted"/>
<evidence type="ECO:0000259" key="1">
    <source>
        <dbReference type="Pfam" id="PF07883"/>
    </source>
</evidence>
<dbReference type="InterPro" id="IPR013096">
    <property type="entry name" value="Cupin_2"/>
</dbReference>
<dbReference type="Proteomes" id="UP000075604">
    <property type="component" value="Unassembled WGS sequence"/>
</dbReference>
<dbReference type="EMBL" id="JELX01003734">
    <property type="protein sequence ID" value="KYF51442.1"/>
    <property type="molecule type" value="Genomic_DNA"/>
</dbReference>
<comment type="caution">
    <text evidence="2">The sequence shown here is derived from an EMBL/GenBank/DDBJ whole genome shotgun (WGS) entry which is preliminary data.</text>
</comment>
<name>A0A150P6X4_SORCE</name>